<comment type="subcellular location">
    <subcellularLocation>
        <location evidence="1">Cytoplasm</location>
    </subcellularLocation>
</comment>
<protein>
    <recommendedName>
        <fullName evidence="1">Glycine cleavage system transcriptional repressor</fullName>
    </recommendedName>
</protein>
<keyword evidence="3" id="KW-1185">Reference proteome</keyword>
<reference evidence="2" key="1">
    <citation type="journal article" date="2014" name="Int. J. Syst. Evol. Microbiol.">
        <title>Complete genome sequence of Corynebacterium casei LMG S-19264T (=DSM 44701T), isolated from a smear-ripened cheese.</title>
        <authorList>
            <consortium name="US DOE Joint Genome Institute (JGI-PGF)"/>
            <person name="Walter F."/>
            <person name="Albersmeier A."/>
            <person name="Kalinowski J."/>
            <person name="Ruckert C."/>
        </authorList>
    </citation>
    <scope>NUCLEOTIDE SEQUENCE</scope>
    <source>
        <strain evidence="2">NBRC 101628</strain>
    </source>
</reference>
<comment type="caution">
    <text evidence="2">The sequence shown here is derived from an EMBL/GenBank/DDBJ whole genome shotgun (WGS) entry which is preliminary data.</text>
</comment>
<organism evidence="2 3">
    <name type="scientific">Paraferrimonas sedimenticola</name>
    <dbReference type="NCBI Taxonomy" id="375674"/>
    <lineage>
        <taxon>Bacteria</taxon>
        <taxon>Pseudomonadati</taxon>
        <taxon>Pseudomonadota</taxon>
        <taxon>Gammaproteobacteria</taxon>
        <taxon>Alteromonadales</taxon>
        <taxon>Ferrimonadaceae</taxon>
        <taxon>Paraferrimonas</taxon>
    </lineage>
</organism>
<dbReference type="RefSeq" id="WP_095506132.1">
    <property type="nucleotide sequence ID" value="NZ_BSNC01000001.1"/>
</dbReference>
<dbReference type="PIRSF" id="PIRSF028103">
    <property type="entry name" value="GcvR"/>
    <property type="match status" value="1"/>
</dbReference>
<dbReference type="InterPro" id="IPR016867">
    <property type="entry name" value="GcvR"/>
</dbReference>
<dbReference type="FunFam" id="3.30.70.260:FF:000005">
    <property type="entry name" value="Glycine cleavage system transcriptional repressor"/>
    <property type="match status" value="1"/>
</dbReference>
<dbReference type="Proteomes" id="UP001161422">
    <property type="component" value="Unassembled WGS sequence"/>
</dbReference>
<dbReference type="GO" id="GO:0005737">
    <property type="term" value="C:cytoplasm"/>
    <property type="evidence" value="ECO:0007669"/>
    <property type="project" value="UniProtKB-SubCell"/>
</dbReference>
<dbReference type="Pfam" id="PF13740">
    <property type="entry name" value="ACT_6"/>
    <property type="match status" value="1"/>
</dbReference>
<proteinExistence type="predicted"/>
<dbReference type="PANTHER" id="PTHR34875:SF5">
    <property type="entry name" value="GLYCINE CLEAVAGE SYSTEM TRANSCRIPTIONAL REPRESSOR"/>
    <property type="match status" value="1"/>
</dbReference>
<gene>
    <name evidence="2" type="primary">gcvR</name>
    <name evidence="2" type="ORF">GCM10007895_00690</name>
</gene>
<accession>A0AA37RNM7</accession>
<evidence type="ECO:0000313" key="2">
    <source>
        <dbReference type="EMBL" id="GLP94763.1"/>
    </source>
</evidence>
<dbReference type="AlphaFoldDB" id="A0AA37RNM7"/>
<keyword evidence="1" id="KW-0678">Repressor</keyword>
<dbReference type="PANTHER" id="PTHR34875">
    <property type="entry name" value="UPF0237 PROTEIN MJ1558"/>
    <property type="match status" value="1"/>
</dbReference>
<sequence length="175" mass="19344">MTDYLVVTAMGSDRPGIVNRFTRLASECDCNIVDSRMALYGSEFTLSLMLSGEYSAITRIENALPPLSVELELHTIIKRTQSHTALEFIGKLDIALTGPDKRGTMSRFTQYFAEQQLDLAALRTQTLDKGQQELHFSLNLPPGADSAKVCQDIQTIAEEMSLSCQCTAMDIQSSE</sequence>
<evidence type="ECO:0000256" key="1">
    <source>
        <dbReference type="PIRNR" id="PIRNR028103"/>
    </source>
</evidence>
<dbReference type="InterPro" id="IPR045865">
    <property type="entry name" value="ACT-like_dom_sf"/>
</dbReference>
<keyword evidence="1" id="KW-0804">Transcription</keyword>
<dbReference type="EMBL" id="BSNC01000001">
    <property type="protein sequence ID" value="GLP94763.1"/>
    <property type="molecule type" value="Genomic_DNA"/>
</dbReference>
<evidence type="ECO:0000313" key="3">
    <source>
        <dbReference type="Proteomes" id="UP001161422"/>
    </source>
</evidence>
<keyword evidence="1" id="KW-0963">Cytoplasm</keyword>
<dbReference type="GO" id="GO:0006355">
    <property type="term" value="P:regulation of DNA-templated transcription"/>
    <property type="evidence" value="ECO:0007669"/>
    <property type="project" value="UniProtKB-UniRule"/>
</dbReference>
<reference evidence="2" key="2">
    <citation type="submission" date="2023-01" db="EMBL/GenBank/DDBJ databases">
        <title>Draft genome sequence of Paraferrimonas sedimenticola strain NBRC 101628.</title>
        <authorList>
            <person name="Sun Q."/>
            <person name="Mori K."/>
        </authorList>
    </citation>
    <scope>NUCLEOTIDE SEQUENCE</scope>
    <source>
        <strain evidence="2">NBRC 101628</strain>
    </source>
</reference>
<dbReference type="Gene3D" id="3.30.70.260">
    <property type="match status" value="2"/>
</dbReference>
<dbReference type="InterPro" id="IPR050990">
    <property type="entry name" value="UPF0237/GcvR_regulator"/>
</dbReference>
<dbReference type="SUPFAM" id="SSF55021">
    <property type="entry name" value="ACT-like"/>
    <property type="match status" value="2"/>
</dbReference>
<name>A0AA37RNM7_9GAMM</name>